<proteinExistence type="predicted"/>
<dbReference type="EMBL" id="MK072132">
    <property type="protein sequence ID" value="AYV79022.1"/>
    <property type="molecule type" value="Genomic_DNA"/>
</dbReference>
<accession>A0A3G4ZVU2</accession>
<evidence type="ECO:0000313" key="1">
    <source>
        <dbReference type="EMBL" id="AYV79022.1"/>
    </source>
</evidence>
<name>A0A3G4ZVU2_9VIRU</name>
<protein>
    <submittedName>
        <fullName evidence="1">Uncharacterized protein</fullName>
    </submittedName>
</protein>
<reference evidence="1" key="1">
    <citation type="submission" date="2018-10" db="EMBL/GenBank/DDBJ databases">
        <title>Hidden diversity of soil giant viruses.</title>
        <authorList>
            <person name="Schulz F."/>
            <person name="Alteio L."/>
            <person name="Goudeau D."/>
            <person name="Ryan E.M."/>
            <person name="Malmstrom R.R."/>
            <person name="Blanchard J."/>
            <person name="Woyke T."/>
        </authorList>
    </citation>
    <scope>NUCLEOTIDE SEQUENCE</scope>
    <source>
        <strain evidence="1">FNV1</strain>
    </source>
</reference>
<gene>
    <name evidence="1" type="ORF">Faunusvirus1_42</name>
</gene>
<organism evidence="1">
    <name type="scientific">Faunusvirus sp</name>
    <dbReference type="NCBI Taxonomy" id="2487766"/>
    <lineage>
        <taxon>Viruses</taxon>
        <taxon>Varidnaviria</taxon>
        <taxon>Bamfordvirae</taxon>
        <taxon>Nucleocytoviricota</taxon>
        <taxon>Megaviricetes</taxon>
        <taxon>Imitervirales</taxon>
        <taxon>Mimiviridae</taxon>
    </lineage>
</organism>
<sequence length="113" mass="12951">MSSNIPTKQIATIIDILTRQKLSVKCGFADNILSVDFASGKQFDEFIQKAHTHNLNSKKKSNDTTLMDMLTTVCDLKIDIVSLDEIIFTLYTIKMKTDYIDMFIEQLQHTFIL</sequence>